<feature type="domain" description="Recombinase zinc beta ribbon" evidence="1">
    <location>
        <begin position="13"/>
        <end position="54"/>
    </location>
</feature>
<organism evidence="2 3">
    <name type="scientific">Thermoactinomyces daqus</name>
    <dbReference type="NCBI Taxonomy" id="1329516"/>
    <lineage>
        <taxon>Bacteria</taxon>
        <taxon>Bacillati</taxon>
        <taxon>Bacillota</taxon>
        <taxon>Bacilli</taxon>
        <taxon>Bacillales</taxon>
        <taxon>Thermoactinomycetaceae</taxon>
        <taxon>Thermoactinomyces</taxon>
    </lineage>
</organism>
<sequence>MVVVQTIKKRSDGSRRKYRYMKCSNYRRSGTHGCVNHWRVLYENVREFIIQRLKENRLLSTL</sequence>
<evidence type="ECO:0000259" key="1">
    <source>
        <dbReference type="Pfam" id="PF13408"/>
    </source>
</evidence>
<dbReference type="AlphaFoldDB" id="A0A7W2AK57"/>
<dbReference type="Proteomes" id="UP000530514">
    <property type="component" value="Unassembled WGS sequence"/>
</dbReference>
<protein>
    <submittedName>
        <fullName evidence="2">Recombinase zinc beta ribbon domain-containing protein</fullName>
    </submittedName>
</protein>
<evidence type="ECO:0000313" key="2">
    <source>
        <dbReference type="EMBL" id="MBA4544514.1"/>
    </source>
</evidence>
<name>A0A7W2AK57_9BACL</name>
<accession>A0A7W2AK57</accession>
<reference evidence="2 3" key="1">
    <citation type="submission" date="2020-07" db="EMBL/GenBank/DDBJ databases">
        <authorList>
            <person name="Feng H."/>
        </authorList>
    </citation>
    <scope>NUCLEOTIDE SEQUENCE [LARGE SCALE GENOMIC DNA]</scope>
    <source>
        <strain evidence="3">s-11</strain>
    </source>
</reference>
<keyword evidence="3" id="KW-1185">Reference proteome</keyword>
<dbReference type="EMBL" id="JACEIP010000043">
    <property type="protein sequence ID" value="MBA4544514.1"/>
    <property type="molecule type" value="Genomic_DNA"/>
</dbReference>
<evidence type="ECO:0000313" key="3">
    <source>
        <dbReference type="Proteomes" id="UP000530514"/>
    </source>
</evidence>
<dbReference type="Pfam" id="PF13408">
    <property type="entry name" value="Zn_ribbon_recom"/>
    <property type="match status" value="1"/>
</dbReference>
<gene>
    <name evidence="2" type="ORF">H1164_16920</name>
</gene>
<comment type="caution">
    <text evidence="2">The sequence shown here is derived from an EMBL/GenBank/DDBJ whole genome shotgun (WGS) entry which is preliminary data.</text>
</comment>
<proteinExistence type="predicted"/>
<dbReference type="InterPro" id="IPR025827">
    <property type="entry name" value="Zn_ribbon_recom_dom"/>
</dbReference>